<dbReference type="OrthoDB" id="2402896at2759"/>
<comment type="caution">
    <text evidence="8">The sequence shown here is derived from an EMBL/GenBank/DDBJ whole genome shotgun (WGS) entry which is preliminary data.</text>
</comment>
<keyword evidence="9" id="KW-1185">Reference proteome</keyword>
<feature type="region of interest" description="Disordered" evidence="6">
    <location>
        <begin position="212"/>
        <end position="235"/>
    </location>
</feature>
<dbReference type="PROSITE" id="PS50966">
    <property type="entry name" value="ZF_SWIM"/>
    <property type="match status" value="1"/>
</dbReference>
<accession>A0A8T3AHA6</accession>
<dbReference type="Pfam" id="PF03101">
    <property type="entry name" value="FAR1"/>
    <property type="match status" value="1"/>
</dbReference>
<dbReference type="GO" id="GO:0006355">
    <property type="term" value="P:regulation of DNA-templated transcription"/>
    <property type="evidence" value="ECO:0007669"/>
    <property type="project" value="InterPro"/>
</dbReference>
<dbReference type="Proteomes" id="UP000829196">
    <property type="component" value="Unassembled WGS sequence"/>
</dbReference>
<keyword evidence="2" id="KW-0479">Metal-binding</keyword>
<dbReference type="AlphaFoldDB" id="A0A8T3AHA6"/>
<dbReference type="EMBL" id="JAGYWB010000016">
    <property type="protein sequence ID" value="KAI0495619.1"/>
    <property type="molecule type" value="Genomic_DNA"/>
</dbReference>
<feature type="domain" description="SWIM-type" evidence="7">
    <location>
        <begin position="877"/>
        <end position="924"/>
    </location>
</feature>
<sequence>MVLISEISKEGVTQLKQRDGVEDGGGGSDGGIVLDSQNAVAEVAELLVEGGSVPVENSLKEADMPAGKPPYNEYALRVAYIMRSYLHTRPGSGSADVAVSEEVSAGGDRCRALMEVVKKETGRWFVSTVVLEHAHSLTPPPDPAGTVAGGRLVPAVGMEFDSISMAKAFYYTYSEKMGFKARTGSGRRSRGNPSLVMQRFLCSKGNCPLSGNSAGQSMVKRKRGPYRKITSNTGNDGNLDSAAEVFLGETCAEEAGLAGDEMRIEGQSGQPEKIETLQEKDGMTKPSVSDSDLGSNVAAVGMDGQKPPLGGIPAQSRLLRELGIRVSRYTHEERRDIILRYLRKRNNRQVVDRSVKVPSRQALAERRQRGFGGKFLSKEETQSQALNKPQETIDEDPEVPPEVVAKAGGVPMVGMGFESEDKAYEYYVTYAANIGFSVRKGLSDKSAKNVTRSRVYVCSRGGFRPKNAASEAKKSRPETRTGCCARMAIKATSFGRYRVTEFVADHSHQLALPLNIQMLKSQKLLSNAQHKNQQNADLIPAHYKNYVRGKRIRSMKVGDAGTILEYLQKMKGCNPSFYYAIQVDEDDKMTNVFWADARSIMDYYYFGDVVCFHTPYRTNVCDRPLALFIGVNHHKQTVIFGSAFVYDETVETFKWLFETFQTAMAGKQPKTIFLDQCREIDDAIAAIWPGTSQRLCPWQLYQHAFKHLGEFFQTSESFVHDFCRCIFDFEEEEEFMAAWSIMLEKYNLKENEWLKKIYEKKEKWAPAYSRDTFCADLQTTLRSECFNDILKEWLNQEADLSYFFRQYEKLLEEKRYAELQADYHANQGIPRIPHLRMLWQAANMYTPAMFEIFRSEFELFMNCVVCSCGEIGTFSEYEVTLKGKTRAHFVRFDSLDGTVICSCKKFFFVGIQCCHVLKVLDFRDIKELPQQFILKRWRKDAKSGSLRDNQGLVLEEDPNSTMTKRYNSLCRILYRIAERAAENMDTFTVMAGQSDQLIEQVERILQTKLLEKPPLNNALKVQVQNPAEIQISLDDNSEALKVNCKKRKEAVVRRRQQAGLQVNKRHKLNKGQAEECNVAARDLEPPMSTTDVIPQISSSNQFIAQSHFMQGPYVTSHHFGLATAQGFHAMTQFGQDSASVLQQPFHGNSHLNQPTVPGYPTPEMHALQFVGSNPQLDHQGSDQGHCNIPVWDFL</sequence>
<evidence type="ECO:0000256" key="4">
    <source>
        <dbReference type="ARBA" id="ARBA00022833"/>
    </source>
</evidence>
<evidence type="ECO:0000256" key="2">
    <source>
        <dbReference type="ARBA" id="ARBA00022723"/>
    </source>
</evidence>
<proteinExistence type="inferred from homology"/>
<dbReference type="PANTHER" id="PTHR31669">
    <property type="entry name" value="PROTEIN FAR1-RELATED SEQUENCE 10-RELATED"/>
    <property type="match status" value="1"/>
</dbReference>
<dbReference type="InterPro" id="IPR031052">
    <property type="entry name" value="FHY3/FAR1"/>
</dbReference>
<protein>
    <recommendedName>
        <fullName evidence="7">SWIM-type domain-containing protein</fullName>
    </recommendedName>
</protein>
<dbReference type="SMART" id="SM00575">
    <property type="entry name" value="ZnF_PMZ"/>
    <property type="match status" value="1"/>
</dbReference>
<evidence type="ECO:0000256" key="5">
    <source>
        <dbReference type="PROSITE-ProRule" id="PRU00325"/>
    </source>
</evidence>
<dbReference type="InterPro" id="IPR018289">
    <property type="entry name" value="MULE_transposase_dom"/>
</dbReference>
<evidence type="ECO:0000256" key="1">
    <source>
        <dbReference type="ARBA" id="ARBA00005889"/>
    </source>
</evidence>
<dbReference type="InterPro" id="IPR006564">
    <property type="entry name" value="Znf_PMZ"/>
</dbReference>
<organism evidence="8 9">
    <name type="scientific">Dendrobium nobile</name>
    <name type="common">Orchid</name>
    <dbReference type="NCBI Taxonomy" id="94219"/>
    <lineage>
        <taxon>Eukaryota</taxon>
        <taxon>Viridiplantae</taxon>
        <taxon>Streptophyta</taxon>
        <taxon>Embryophyta</taxon>
        <taxon>Tracheophyta</taxon>
        <taxon>Spermatophyta</taxon>
        <taxon>Magnoliopsida</taxon>
        <taxon>Liliopsida</taxon>
        <taxon>Asparagales</taxon>
        <taxon>Orchidaceae</taxon>
        <taxon>Epidendroideae</taxon>
        <taxon>Malaxideae</taxon>
        <taxon>Dendrobiinae</taxon>
        <taxon>Dendrobium</taxon>
    </lineage>
</organism>
<keyword evidence="4" id="KW-0862">Zinc</keyword>
<dbReference type="InterPro" id="IPR004330">
    <property type="entry name" value="FAR1_DNA_bnd_dom"/>
</dbReference>
<dbReference type="GO" id="GO:0008270">
    <property type="term" value="F:zinc ion binding"/>
    <property type="evidence" value="ECO:0007669"/>
    <property type="project" value="UniProtKB-KW"/>
</dbReference>
<evidence type="ECO:0000256" key="3">
    <source>
        <dbReference type="ARBA" id="ARBA00022771"/>
    </source>
</evidence>
<dbReference type="PANTHER" id="PTHR31669:SF162">
    <property type="entry name" value="PROTEIN FAR1-RELATED SEQUENCE"/>
    <property type="match status" value="1"/>
</dbReference>
<reference evidence="8" key="1">
    <citation type="journal article" date="2022" name="Front. Genet.">
        <title>Chromosome-Scale Assembly of the Dendrobium nobile Genome Provides Insights Into the Molecular Mechanism of the Biosynthesis of the Medicinal Active Ingredient of Dendrobium.</title>
        <authorList>
            <person name="Xu Q."/>
            <person name="Niu S.-C."/>
            <person name="Li K.-L."/>
            <person name="Zheng P.-J."/>
            <person name="Zhang X.-J."/>
            <person name="Jia Y."/>
            <person name="Liu Y."/>
            <person name="Niu Y.-X."/>
            <person name="Yu L.-H."/>
            <person name="Chen D.-F."/>
            <person name="Zhang G.-Q."/>
        </authorList>
    </citation>
    <scope>NUCLEOTIDE SEQUENCE</scope>
    <source>
        <tissue evidence="8">Leaf</tissue>
    </source>
</reference>
<comment type="similarity">
    <text evidence="1">Belongs to the FHY3/FAR1 family.</text>
</comment>
<evidence type="ECO:0000259" key="7">
    <source>
        <dbReference type="PROSITE" id="PS50966"/>
    </source>
</evidence>
<gene>
    <name evidence="8" type="ORF">KFK09_021922</name>
</gene>
<evidence type="ECO:0000313" key="9">
    <source>
        <dbReference type="Proteomes" id="UP000829196"/>
    </source>
</evidence>
<evidence type="ECO:0000256" key="6">
    <source>
        <dbReference type="SAM" id="MobiDB-lite"/>
    </source>
</evidence>
<keyword evidence="3 5" id="KW-0863">Zinc-finger</keyword>
<name>A0A8T3AHA6_DENNO</name>
<dbReference type="InterPro" id="IPR007527">
    <property type="entry name" value="Znf_SWIM"/>
</dbReference>
<evidence type="ECO:0000313" key="8">
    <source>
        <dbReference type="EMBL" id="KAI0495619.1"/>
    </source>
</evidence>
<dbReference type="Pfam" id="PF10551">
    <property type="entry name" value="MULE"/>
    <property type="match status" value="1"/>
</dbReference>